<dbReference type="KEGG" id="goe:100902624"/>
<dbReference type="PROSITE" id="PS51549">
    <property type="entry name" value="DM13"/>
    <property type="match status" value="2"/>
</dbReference>
<evidence type="ECO:0000256" key="2">
    <source>
        <dbReference type="SAM" id="SignalP"/>
    </source>
</evidence>
<keyword evidence="2" id="KW-0732">Signal</keyword>
<evidence type="ECO:0000256" key="1">
    <source>
        <dbReference type="ARBA" id="ARBA00022737"/>
    </source>
</evidence>
<dbReference type="PANTHER" id="PTHR24036:SF16">
    <property type="entry name" value="KNICKKOPF"/>
    <property type="match status" value="1"/>
</dbReference>
<feature type="domain" description="DM13" evidence="4">
    <location>
        <begin position="30"/>
        <end position="137"/>
    </location>
</feature>
<accession>A0AAJ6QMB2</accession>
<evidence type="ECO:0000313" key="6">
    <source>
        <dbReference type="RefSeq" id="XP_003739573.1"/>
    </source>
</evidence>
<dbReference type="SMART" id="SM00686">
    <property type="entry name" value="DM13"/>
    <property type="match status" value="2"/>
</dbReference>
<dbReference type="InterPro" id="IPR045266">
    <property type="entry name" value="DOH_DOMON"/>
</dbReference>
<evidence type="ECO:0000259" key="4">
    <source>
        <dbReference type="PROSITE" id="PS51549"/>
    </source>
</evidence>
<name>A0AAJ6QMB2_9ACAR</name>
<feature type="signal peptide" evidence="2">
    <location>
        <begin position="1"/>
        <end position="23"/>
    </location>
</feature>
<keyword evidence="1" id="KW-0677">Repeat</keyword>
<dbReference type="PANTHER" id="PTHR24036">
    <property type="entry name" value="SKELETOR-RELATED"/>
    <property type="match status" value="1"/>
</dbReference>
<dbReference type="InterPro" id="IPR019545">
    <property type="entry name" value="DM13_domain"/>
</dbReference>
<evidence type="ECO:0000259" key="3">
    <source>
        <dbReference type="PROSITE" id="PS50836"/>
    </source>
</evidence>
<dbReference type="Pfam" id="PF03351">
    <property type="entry name" value="DOMON"/>
    <property type="match status" value="1"/>
</dbReference>
<protein>
    <submittedName>
        <fullName evidence="6">Protein Skeletor, isoforms B/C</fullName>
    </submittedName>
</protein>
<dbReference type="InterPro" id="IPR005018">
    <property type="entry name" value="DOMON_domain"/>
</dbReference>
<feature type="domain" description="DM13" evidence="4">
    <location>
        <begin position="146"/>
        <end position="253"/>
    </location>
</feature>
<proteinExistence type="predicted"/>
<dbReference type="InterPro" id="IPR052126">
    <property type="entry name" value="Spindle_Org/Thrombomodulin"/>
</dbReference>
<feature type="chain" id="PRO_5042579225" evidence="2">
    <location>
        <begin position="24"/>
        <end position="659"/>
    </location>
</feature>
<organism evidence="5 6">
    <name type="scientific">Galendromus occidentalis</name>
    <name type="common">western predatory mite</name>
    <dbReference type="NCBI Taxonomy" id="34638"/>
    <lineage>
        <taxon>Eukaryota</taxon>
        <taxon>Metazoa</taxon>
        <taxon>Ecdysozoa</taxon>
        <taxon>Arthropoda</taxon>
        <taxon>Chelicerata</taxon>
        <taxon>Arachnida</taxon>
        <taxon>Acari</taxon>
        <taxon>Parasitiformes</taxon>
        <taxon>Mesostigmata</taxon>
        <taxon>Gamasina</taxon>
        <taxon>Phytoseioidea</taxon>
        <taxon>Phytoseiidae</taxon>
        <taxon>Typhlodrominae</taxon>
        <taxon>Galendromus</taxon>
    </lineage>
</organism>
<dbReference type="SMART" id="SM00664">
    <property type="entry name" value="DoH"/>
    <property type="match status" value="1"/>
</dbReference>
<reference evidence="6" key="1">
    <citation type="submission" date="2025-08" db="UniProtKB">
        <authorList>
            <consortium name="RefSeq"/>
        </authorList>
    </citation>
    <scope>IDENTIFICATION</scope>
</reference>
<dbReference type="RefSeq" id="XP_003739573.1">
    <property type="nucleotide sequence ID" value="XM_003739525.1"/>
</dbReference>
<dbReference type="AlphaFoldDB" id="A0AAJ6QMB2"/>
<dbReference type="Pfam" id="PF10517">
    <property type="entry name" value="DM13"/>
    <property type="match status" value="2"/>
</dbReference>
<gene>
    <name evidence="6" type="primary">LOC100902624</name>
</gene>
<dbReference type="PROSITE" id="PS50836">
    <property type="entry name" value="DOMON"/>
    <property type="match status" value="1"/>
</dbReference>
<feature type="domain" description="DOMON" evidence="3">
    <location>
        <begin position="280"/>
        <end position="416"/>
    </location>
</feature>
<dbReference type="GeneID" id="100902624"/>
<keyword evidence="5" id="KW-1185">Reference proteome</keyword>
<dbReference type="CDD" id="cd09631">
    <property type="entry name" value="DOMON_DOH"/>
    <property type="match status" value="1"/>
</dbReference>
<sequence>MGPRKSFLICALIVILSVAEIWAAVEKHQGLYIGRINTYSHQVTGSVYAVDEYTLLIKGFFYDGLGQDAFFWAGSSIRPSNVGFIVPDEEGKTNVLEPYTDKDIYIRLPDKRKITSIKWLAIWNLRDNDNYGDIYLPDGFEPPAPRKLSELTRQGGGVKSGTVVIMDTKTILLPHFHFSGDNNDTYFWVGQGAQPSSAGYKIPDEQGYLNPIRTYRGDTITLVLPGKTTVFDIDWFSVWNANLSINYGSVQIPHGEDIPPSTLEFYRHESRLQNCEQLHSNLQLRWEIQGSSMTFELTGPIADDHYFALGPSGDENSTHTQMLNADVAVAFVDGPYGQVIDYKIGGIFPCSKVLSSYQGVCPDTVVGGVNSYQILTFSKKDGMTTIIYRRDVLPIDDAGDRVFDLSNPTAIAWAIGRLNHKKEPLFHHIYPRGDVFVHFGSKTKVDTCVDFIKGWPPQRSNEPPWGPFKIVGNTVTQFIARVGPAGGSRGYSGITGLPSPGVSWYINGLLVPTLYLKRGRTYTFRVEGGDNPHNGRYYHPLYITDSPYGGFAQMTEAEQKDSKIYAGVIFNRQGKPQATAVGRLCAWVYNSTEPRQADGFPTFPKYRNQLRLDCDDRATATLQWTPNTSTPDVVYYQSYTTSNMGGKIYLLDEFSAGSS</sequence>
<evidence type="ECO:0000313" key="5">
    <source>
        <dbReference type="Proteomes" id="UP000694867"/>
    </source>
</evidence>
<dbReference type="Proteomes" id="UP000694867">
    <property type="component" value="Unplaced"/>
</dbReference>